<evidence type="ECO:0000313" key="2">
    <source>
        <dbReference type="RefSeq" id="XP_016483637.1"/>
    </source>
</evidence>
<dbReference type="AlphaFoldDB" id="A0A1S4B3Y8"/>
<reference evidence="2" key="1">
    <citation type="submission" date="2025-08" db="UniProtKB">
        <authorList>
            <consortium name="RefSeq"/>
        </authorList>
    </citation>
    <scope>IDENTIFICATION</scope>
</reference>
<feature type="compositionally biased region" description="Basic and acidic residues" evidence="1">
    <location>
        <begin position="64"/>
        <end position="74"/>
    </location>
</feature>
<protein>
    <submittedName>
        <fullName evidence="2">Uncharacterized protein</fullName>
    </submittedName>
</protein>
<proteinExistence type="predicted"/>
<dbReference type="KEGG" id="nta:107804287"/>
<dbReference type="OrthoDB" id="1717367at2759"/>
<dbReference type="PANTHER" id="PTHR34539">
    <property type="entry name" value="T6J4.11 PROTEIN"/>
    <property type="match status" value="1"/>
</dbReference>
<dbReference type="OMA" id="DEMPNYD"/>
<sequence>MEVLKKPENNNSNKRFRVESGLDSVDNSPESKRVNTEVYTSHDSAESDRVESESDVSPNSSGSDRFRCSEPHETDIVETDVDLDSSEAKQIREDILDILDEPDALTDCPPEIQDLDSVMKSFEEEILHRSNYLDTQTVLDLTSSESGDSRPDLGYLLEASDDELGLPPTFSPADEQVHAESAMPEAAGLVNMVGFEDEMPNYDTFDFGMADEVRQGDNDGVNGNGDFVTVDGLFDYPEPSDFSEFPWRQESLPAL</sequence>
<gene>
    <name evidence="2" type="primary">LOC107804287</name>
</gene>
<name>A0A1S4B3Y8_TOBAC</name>
<evidence type="ECO:0000256" key="1">
    <source>
        <dbReference type="SAM" id="MobiDB-lite"/>
    </source>
</evidence>
<dbReference type="STRING" id="4097.A0A1S4B3Y8"/>
<feature type="region of interest" description="Disordered" evidence="1">
    <location>
        <begin position="1"/>
        <end position="74"/>
    </location>
</feature>
<feature type="compositionally biased region" description="Basic and acidic residues" evidence="1">
    <location>
        <begin position="43"/>
        <end position="52"/>
    </location>
</feature>
<dbReference type="PANTHER" id="PTHR34539:SF15">
    <property type="match status" value="1"/>
</dbReference>
<accession>A0A1S4B3Y8</accession>
<dbReference type="PaxDb" id="4097-A0A1S4B3Y8"/>
<dbReference type="RefSeq" id="XP_016483637.1">
    <property type="nucleotide sequence ID" value="XM_016628151.1"/>
</dbReference>
<organism evidence="2">
    <name type="scientific">Nicotiana tabacum</name>
    <name type="common">Common tobacco</name>
    <dbReference type="NCBI Taxonomy" id="4097"/>
    <lineage>
        <taxon>Eukaryota</taxon>
        <taxon>Viridiplantae</taxon>
        <taxon>Streptophyta</taxon>
        <taxon>Embryophyta</taxon>
        <taxon>Tracheophyta</taxon>
        <taxon>Spermatophyta</taxon>
        <taxon>Magnoliopsida</taxon>
        <taxon>eudicotyledons</taxon>
        <taxon>Gunneridae</taxon>
        <taxon>Pentapetalae</taxon>
        <taxon>asterids</taxon>
        <taxon>lamiids</taxon>
        <taxon>Solanales</taxon>
        <taxon>Solanaceae</taxon>
        <taxon>Nicotianoideae</taxon>
        <taxon>Nicotianeae</taxon>
        <taxon>Nicotiana</taxon>
    </lineage>
</organism>